<protein>
    <submittedName>
        <fullName evidence="2">Uncharacterized protein</fullName>
    </submittedName>
</protein>
<sequence>MSIYMLGELMKNLDLKVAIEVSIKIILGVILTGSIGYNREKKAW</sequence>
<keyword evidence="1" id="KW-0472">Membrane</keyword>
<keyword evidence="1" id="KW-1133">Transmembrane helix</keyword>
<feature type="transmembrane region" description="Helical" evidence="1">
    <location>
        <begin position="15"/>
        <end position="37"/>
    </location>
</feature>
<reference evidence="2 3" key="1">
    <citation type="submission" date="2012-05" db="EMBL/GenBank/DDBJ databases">
        <authorList>
            <person name="Weinstock G."/>
            <person name="Sodergren E."/>
            <person name="Lobos E.A."/>
            <person name="Fulton L."/>
            <person name="Fulton R."/>
            <person name="Courtney L."/>
            <person name="Fronick C."/>
            <person name="O'Laughlin M."/>
            <person name="Godfrey J."/>
            <person name="Wilson R.M."/>
            <person name="Miner T."/>
            <person name="Farmer C."/>
            <person name="Delehaunty K."/>
            <person name="Cordes M."/>
            <person name="Minx P."/>
            <person name="Tomlinson C."/>
            <person name="Chen J."/>
            <person name="Wollam A."/>
            <person name="Pepin K.H."/>
            <person name="Bhonagiri V."/>
            <person name="Zhang X."/>
            <person name="Suruliraj S."/>
            <person name="Warren W."/>
            <person name="Mitreva M."/>
            <person name="Mardis E.R."/>
            <person name="Wilson R.K."/>
        </authorList>
    </citation>
    <scope>NUCLEOTIDE SEQUENCE [LARGE SCALE GENOMIC DNA]</scope>
    <source>
        <strain evidence="2 3">DSM 1785</strain>
    </source>
</reference>
<name>L1QBZ2_9CLOT</name>
<dbReference type="STRING" id="545697.HMPREF0216_02458"/>
<evidence type="ECO:0000256" key="1">
    <source>
        <dbReference type="SAM" id="Phobius"/>
    </source>
</evidence>
<dbReference type="AlphaFoldDB" id="L1QBZ2"/>
<evidence type="ECO:0000313" key="3">
    <source>
        <dbReference type="Proteomes" id="UP000010420"/>
    </source>
</evidence>
<dbReference type="PATRIC" id="fig|545697.3.peg.2419"/>
<proteinExistence type="predicted"/>
<organism evidence="2 3">
    <name type="scientific">Clostridium celatum DSM 1785</name>
    <dbReference type="NCBI Taxonomy" id="545697"/>
    <lineage>
        <taxon>Bacteria</taxon>
        <taxon>Bacillati</taxon>
        <taxon>Bacillota</taxon>
        <taxon>Clostridia</taxon>
        <taxon>Eubacteriales</taxon>
        <taxon>Clostridiaceae</taxon>
        <taxon>Clostridium</taxon>
    </lineage>
</organism>
<dbReference type="Proteomes" id="UP000010420">
    <property type="component" value="Unassembled WGS sequence"/>
</dbReference>
<gene>
    <name evidence="2" type="ORF">HMPREF0216_02458</name>
</gene>
<keyword evidence="3" id="KW-1185">Reference proteome</keyword>
<keyword evidence="1" id="KW-0812">Transmembrane</keyword>
<accession>L1QBZ2</accession>
<dbReference type="EMBL" id="AMEZ01000069">
    <property type="protein sequence ID" value="EKY25466.1"/>
    <property type="molecule type" value="Genomic_DNA"/>
</dbReference>
<evidence type="ECO:0000313" key="2">
    <source>
        <dbReference type="EMBL" id="EKY25466.1"/>
    </source>
</evidence>
<comment type="caution">
    <text evidence="2">The sequence shown here is derived from an EMBL/GenBank/DDBJ whole genome shotgun (WGS) entry which is preliminary data.</text>
</comment>
<dbReference type="HOGENOM" id="CLU_3214422_0_0_9"/>